<evidence type="ECO:0008006" key="3">
    <source>
        <dbReference type="Google" id="ProtNLM"/>
    </source>
</evidence>
<dbReference type="AlphaFoldDB" id="A0AAN5DG73"/>
<gene>
    <name evidence="1" type="ORF">PMAYCL1PPCAC_32561</name>
</gene>
<dbReference type="EMBL" id="BTRK01000006">
    <property type="protein sequence ID" value="GMR62366.1"/>
    <property type="molecule type" value="Genomic_DNA"/>
</dbReference>
<accession>A0AAN5DG73</accession>
<name>A0AAN5DG73_9BILA</name>
<feature type="non-terminal residue" evidence="1">
    <location>
        <position position="247"/>
    </location>
</feature>
<protein>
    <recommendedName>
        <fullName evidence="3">Peptidase</fullName>
    </recommendedName>
</protein>
<feature type="non-terminal residue" evidence="1">
    <location>
        <position position="1"/>
    </location>
</feature>
<evidence type="ECO:0000313" key="2">
    <source>
        <dbReference type="Proteomes" id="UP001328107"/>
    </source>
</evidence>
<reference evidence="2" key="1">
    <citation type="submission" date="2022-10" db="EMBL/GenBank/DDBJ databases">
        <title>Genome assembly of Pristionchus species.</title>
        <authorList>
            <person name="Yoshida K."/>
            <person name="Sommer R.J."/>
        </authorList>
    </citation>
    <scope>NUCLEOTIDE SEQUENCE [LARGE SCALE GENOMIC DNA]</scope>
    <source>
        <strain evidence="2">RS5460</strain>
    </source>
</reference>
<keyword evidence="2" id="KW-1185">Reference proteome</keyword>
<sequence length="247" mass="28727">QLRCQNSFDCYYAEYRYFFDVYKGIFKEVPDELDFFAKYANASIRNSSLTIAVTSSVIGRIAERIDYDESSTYFTSIQNRLAVMEFLNQNDTASIVGLEAVNRISEEFRAAVLDKLRRTSWLSDTDKFGLTVLDQFSQFINLMRIYTDFDIFDTDLTYIRSMNKKFSTHYFEGVRRETGCQWLDVAIALESGTLLLLKQATDNEHFSLLLRVQNSFEFNAFNYYHNVILLATSFFPLTQNTSEPAFV</sequence>
<organism evidence="1 2">
    <name type="scientific">Pristionchus mayeri</name>
    <dbReference type="NCBI Taxonomy" id="1317129"/>
    <lineage>
        <taxon>Eukaryota</taxon>
        <taxon>Metazoa</taxon>
        <taxon>Ecdysozoa</taxon>
        <taxon>Nematoda</taxon>
        <taxon>Chromadorea</taxon>
        <taxon>Rhabditida</taxon>
        <taxon>Rhabditina</taxon>
        <taxon>Diplogasteromorpha</taxon>
        <taxon>Diplogasteroidea</taxon>
        <taxon>Neodiplogasteridae</taxon>
        <taxon>Pristionchus</taxon>
    </lineage>
</organism>
<dbReference type="Proteomes" id="UP001328107">
    <property type="component" value="Unassembled WGS sequence"/>
</dbReference>
<comment type="caution">
    <text evidence="1">The sequence shown here is derived from an EMBL/GenBank/DDBJ whole genome shotgun (WGS) entry which is preliminary data.</text>
</comment>
<evidence type="ECO:0000313" key="1">
    <source>
        <dbReference type="EMBL" id="GMR62366.1"/>
    </source>
</evidence>
<proteinExistence type="predicted"/>